<feature type="domain" description="BACON" evidence="2">
    <location>
        <begin position="298"/>
        <end position="350"/>
    </location>
</feature>
<dbReference type="Pfam" id="PF13004">
    <property type="entry name" value="BACON"/>
    <property type="match status" value="2"/>
</dbReference>
<dbReference type="STRING" id="537006.PRABACTJOHN_01824"/>
<reference evidence="4 5" key="2">
    <citation type="submission" date="2008-10" db="EMBL/GenBank/DDBJ databases">
        <authorList>
            <person name="Fulton L."/>
            <person name="Clifton S."/>
            <person name="Fulton B."/>
            <person name="Xu J."/>
            <person name="Minx P."/>
            <person name="Pepin K.H."/>
            <person name="Johnson M."/>
            <person name="Bhonagiri V."/>
            <person name="Nash W.E."/>
            <person name="Mardis E.R."/>
            <person name="Wilson R.K."/>
        </authorList>
    </citation>
    <scope>NUCLEOTIDE SEQUENCE [LARGE SCALE GENOMIC DNA]</scope>
    <source>
        <strain evidence="4 5">DSM 18315</strain>
    </source>
</reference>
<evidence type="ECO:0000259" key="3">
    <source>
        <dbReference type="Pfam" id="PF19190"/>
    </source>
</evidence>
<proteinExistence type="predicted"/>
<accession>B7B9W9</accession>
<dbReference type="Pfam" id="PF19190">
    <property type="entry name" value="BACON_2"/>
    <property type="match status" value="1"/>
</dbReference>
<evidence type="ECO:0000313" key="5">
    <source>
        <dbReference type="Proteomes" id="UP000005510"/>
    </source>
</evidence>
<organism evidence="4 5">
    <name type="scientific">Parabacteroides johnsonii DSM 18315</name>
    <dbReference type="NCBI Taxonomy" id="537006"/>
    <lineage>
        <taxon>Bacteria</taxon>
        <taxon>Pseudomonadati</taxon>
        <taxon>Bacteroidota</taxon>
        <taxon>Bacteroidia</taxon>
        <taxon>Bacteroidales</taxon>
        <taxon>Tannerellaceae</taxon>
        <taxon>Parabacteroides</taxon>
    </lineage>
</organism>
<reference evidence="4 5" key="1">
    <citation type="submission" date="2008-10" db="EMBL/GenBank/DDBJ databases">
        <title>Draft genome sequence of Parabacteroides johnsonii (DSM 18315).</title>
        <authorList>
            <person name="Sudarsanam P."/>
            <person name="Ley R."/>
            <person name="Guruge J."/>
            <person name="Turnbaugh P.J."/>
            <person name="Mahowald M."/>
            <person name="Liep D."/>
            <person name="Gordon J."/>
        </authorList>
    </citation>
    <scope>NUCLEOTIDE SEQUENCE [LARGE SCALE GENOMIC DNA]</scope>
    <source>
        <strain evidence="4 5">DSM 18315</strain>
    </source>
</reference>
<gene>
    <name evidence="4" type="ORF">PRABACTJOHN_01824</name>
</gene>
<feature type="domain" description="BACON" evidence="2">
    <location>
        <begin position="124"/>
        <end position="176"/>
    </location>
</feature>
<feature type="domain" description="BACON" evidence="3">
    <location>
        <begin position="182"/>
        <end position="255"/>
    </location>
</feature>
<protein>
    <recommendedName>
        <fullName evidence="2 3">BACON domain-containing protein</fullName>
    </recommendedName>
</protein>
<feature type="chain" id="PRO_5002851360" description="BACON domain-containing protein" evidence="1">
    <location>
        <begin position="30"/>
        <end position="385"/>
    </location>
</feature>
<evidence type="ECO:0000259" key="2">
    <source>
        <dbReference type="Pfam" id="PF13004"/>
    </source>
</evidence>
<feature type="signal peptide" evidence="1">
    <location>
        <begin position="1"/>
        <end position="29"/>
    </location>
</feature>
<dbReference type="HOGENOM" id="CLU_741559_0_0_10"/>
<sequence>MKKMKTTINKFYMKVFCSLLSLFLFVASAFSQDCNGTYEGGLALLKKRTEASVKEAVRKFESAKRCYKVNRDQQGVLNCDEQITACKQILNYFTQQTAKVTAEESYEFPEAGGEQIIPVKTKRSWSFSDVHDWCTATKEKDGLKIVVNPNRTTVRRSQTITLKWSGRKQLVKIVQEGAEEKLTLSESDLFFQADDTEKVIEITSNCDWAVESNDAPWCSWRKDSLHLYVEPSINEGSARRTGTIRIGAGSRHAEIRLMQEMDNFRIFTPDENDTLVFIPKGGTVDLPVEYTVSQNETPWEIYSYPNWCTATREGNASLTLKCLSNKMKEDRDGTIFVKKGRKLISITVIQLGKGSKYMTFQPLFGKKKKTKSLYQRAVLFTPEED</sequence>
<dbReference type="InterPro" id="IPR013783">
    <property type="entry name" value="Ig-like_fold"/>
</dbReference>
<dbReference type="Gene3D" id="2.60.40.10">
    <property type="entry name" value="Immunoglobulins"/>
    <property type="match status" value="3"/>
</dbReference>
<keyword evidence="1" id="KW-0732">Signal</keyword>
<dbReference type="Proteomes" id="UP000005510">
    <property type="component" value="Unassembled WGS sequence"/>
</dbReference>
<dbReference type="EMBL" id="ABYH01000205">
    <property type="protein sequence ID" value="EEC96782.1"/>
    <property type="molecule type" value="Genomic_DNA"/>
</dbReference>
<dbReference type="AlphaFoldDB" id="B7B9W9"/>
<name>B7B9W9_9BACT</name>
<dbReference type="InterPro" id="IPR024361">
    <property type="entry name" value="BACON"/>
</dbReference>
<evidence type="ECO:0000313" key="4">
    <source>
        <dbReference type="EMBL" id="EEC96782.1"/>
    </source>
</evidence>
<evidence type="ECO:0000256" key="1">
    <source>
        <dbReference type="SAM" id="SignalP"/>
    </source>
</evidence>
<dbReference type="CDD" id="cd14948">
    <property type="entry name" value="BACON"/>
    <property type="match status" value="3"/>
</dbReference>
<comment type="caution">
    <text evidence="4">The sequence shown here is derived from an EMBL/GenBank/DDBJ whole genome shotgun (WGS) entry which is preliminary data.</text>
</comment>